<dbReference type="InterPro" id="IPR052763">
    <property type="entry name" value="DnaJ_C4"/>
</dbReference>
<evidence type="ECO:0000256" key="2">
    <source>
        <dbReference type="SAM" id="SignalP"/>
    </source>
</evidence>
<protein>
    <recommendedName>
        <fullName evidence="3">J domain-containing protein</fullName>
    </recommendedName>
</protein>
<keyword evidence="1" id="KW-0812">Transmembrane</keyword>
<keyword evidence="2" id="KW-0732">Signal</keyword>
<feature type="transmembrane region" description="Helical" evidence="1">
    <location>
        <begin position="279"/>
        <end position="298"/>
    </location>
</feature>
<name>A0A8S3R754_MYTED</name>
<feature type="transmembrane region" description="Helical" evidence="1">
    <location>
        <begin position="149"/>
        <end position="167"/>
    </location>
</feature>
<gene>
    <name evidence="4" type="ORF">MEDL_17315</name>
</gene>
<dbReference type="PROSITE" id="PS50076">
    <property type="entry name" value="DNAJ_2"/>
    <property type="match status" value="1"/>
</dbReference>
<proteinExistence type="predicted"/>
<accession>A0A8S3R754</accession>
<dbReference type="OrthoDB" id="10250354at2759"/>
<dbReference type="Proteomes" id="UP000683360">
    <property type="component" value="Unassembled WGS sequence"/>
</dbReference>
<evidence type="ECO:0000313" key="5">
    <source>
        <dbReference type="Proteomes" id="UP000683360"/>
    </source>
</evidence>
<dbReference type="Gene3D" id="1.10.287.110">
    <property type="entry name" value="DnaJ domain"/>
    <property type="match status" value="1"/>
</dbReference>
<dbReference type="InterPro" id="IPR036869">
    <property type="entry name" value="J_dom_sf"/>
</dbReference>
<feature type="transmembrane region" description="Helical" evidence="1">
    <location>
        <begin position="226"/>
        <end position="243"/>
    </location>
</feature>
<feature type="chain" id="PRO_5035911245" description="J domain-containing protein" evidence="2">
    <location>
        <begin position="18"/>
        <end position="302"/>
    </location>
</feature>
<dbReference type="PANTHER" id="PTHR44825:SF1">
    <property type="entry name" value="DNAJ HOMOLOG SUBFAMILY C MEMBER 4"/>
    <property type="match status" value="1"/>
</dbReference>
<evidence type="ECO:0000313" key="4">
    <source>
        <dbReference type="EMBL" id="CAG2202767.1"/>
    </source>
</evidence>
<dbReference type="SMART" id="SM00271">
    <property type="entry name" value="DnaJ"/>
    <property type="match status" value="1"/>
</dbReference>
<dbReference type="Pfam" id="PF00226">
    <property type="entry name" value="DnaJ"/>
    <property type="match status" value="1"/>
</dbReference>
<evidence type="ECO:0000259" key="3">
    <source>
        <dbReference type="PROSITE" id="PS50076"/>
    </source>
</evidence>
<evidence type="ECO:0000256" key="1">
    <source>
        <dbReference type="SAM" id="Phobius"/>
    </source>
</evidence>
<dbReference type="PANTHER" id="PTHR44825">
    <property type="match status" value="1"/>
</dbReference>
<keyword evidence="5" id="KW-1185">Reference proteome</keyword>
<dbReference type="PRINTS" id="PR00625">
    <property type="entry name" value="JDOMAIN"/>
</dbReference>
<keyword evidence="1" id="KW-0472">Membrane</keyword>
<organism evidence="4 5">
    <name type="scientific">Mytilus edulis</name>
    <name type="common">Blue mussel</name>
    <dbReference type="NCBI Taxonomy" id="6550"/>
    <lineage>
        <taxon>Eukaryota</taxon>
        <taxon>Metazoa</taxon>
        <taxon>Spiralia</taxon>
        <taxon>Lophotrochozoa</taxon>
        <taxon>Mollusca</taxon>
        <taxon>Bivalvia</taxon>
        <taxon>Autobranchia</taxon>
        <taxon>Pteriomorphia</taxon>
        <taxon>Mytilida</taxon>
        <taxon>Mytiloidea</taxon>
        <taxon>Mytilidae</taxon>
        <taxon>Mytilinae</taxon>
        <taxon>Mytilus</taxon>
    </lineage>
</organism>
<dbReference type="CDD" id="cd06257">
    <property type="entry name" value="DnaJ"/>
    <property type="match status" value="1"/>
</dbReference>
<reference evidence="4" key="1">
    <citation type="submission" date="2021-03" db="EMBL/GenBank/DDBJ databases">
        <authorList>
            <person name="Bekaert M."/>
        </authorList>
    </citation>
    <scope>NUCLEOTIDE SEQUENCE</scope>
</reference>
<dbReference type="EMBL" id="CAJPWZ010000899">
    <property type="protein sequence ID" value="CAG2202767.1"/>
    <property type="molecule type" value="Genomic_DNA"/>
</dbReference>
<feature type="transmembrane region" description="Helical" evidence="1">
    <location>
        <begin position="179"/>
        <end position="206"/>
    </location>
</feature>
<dbReference type="AlphaFoldDB" id="A0A8S3R754"/>
<dbReference type="SUPFAM" id="SSF46565">
    <property type="entry name" value="Chaperone J-domain"/>
    <property type="match status" value="1"/>
</dbReference>
<feature type="signal peptide" evidence="2">
    <location>
        <begin position="1"/>
        <end position="17"/>
    </location>
</feature>
<dbReference type="InterPro" id="IPR001623">
    <property type="entry name" value="DnaJ_domain"/>
</dbReference>
<feature type="domain" description="J" evidence="3">
    <location>
        <begin position="20"/>
        <end position="85"/>
    </location>
</feature>
<keyword evidence="1" id="KW-1133">Transmembrane helix</keyword>
<comment type="caution">
    <text evidence="4">The sequence shown here is derived from an EMBL/GenBank/DDBJ whole genome shotgun (WGS) entry which is preliminary data.</text>
</comment>
<feature type="transmembrane region" description="Helical" evidence="1">
    <location>
        <begin position="255"/>
        <end position="273"/>
    </location>
</feature>
<sequence>MFMFTIVLFLLLVKCHGEENYFKVLGITRTASKREIKSAYRAISKRIHPDKNQCDEFAAEKFIKLTHAYTILLDDASRSRYKKRNPSFGREKEEYDWNIPVSTTGTFDAVNVWIITLRSKVYLLGSKLYILGSEVFTLRTKVFTSSENLIRGFFNIKLLVGFLLYLTSNFLSRNLLFQFILTFLLAVISVHFFLMRLFSTTFYKLLSWFKMEHEEWITTHKVSPDWFIFYMLLSFAAAMRYFFKYQLHKNVRYVSWYNVIQKLIGLLVASYSVKDNPDVALVQCFIIILVSWIFLTAFEKKQ</sequence>